<organism evidence="8 9">
    <name type="scientific">Lingula anatina</name>
    <name type="common">Brachiopod</name>
    <name type="synonym">Lingula unguis</name>
    <dbReference type="NCBI Taxonomy" id="7574"/>
    <lineage>
        <taxon>Eukaryota</taxon>
        <taxon>Metazoa</taxon>
        <taxon>Spiralia</taxon>
        <taxon>Lophotrochozoa</taxon>
        <taxon>Brachiopoda</taxon>
        <taxon>Linguliformea</taxon>
        <taxon>Lingulata</taxon>
        <taxon>Lingulida</taxon>
        <taxon>Linguloidea</taxon>
        <taxon>Lingulidae</taxon>
        <taxon>Lingula</taxon>
    </lineage>
</organism>
<dbReference type="GO" id="GO:0005576">
    <property type="term" value="C:extracellular region"/>
    <property type="evidence" value="ECO:0007669"/>
    <property type="project" value="UniProtKB-SubCell"/>
</dbReference>
<dbReference type="RefSeq" id="XP_023932866.1">
    <property type="nucleotide sequence ID" value="XM_024077098.1"/>
</dbReference>
<name>A0A1S3JV26_LINAN</name>
<dbReference type="RefSeq" id="XP_013414183.2">
    <property type="nucleotide sequence ID" value="XM_013558729.2"/>
</dbReference>
<comment type="similarity">
    <text evidence="2">Belongs to the CREG family.</text>
</comment>
<evidence type="ECO:0000313" key="10">
    <source>
        <dbReference type="RefSeq" id="XP_013414185.2"/>
    </source>
</evidence>
<keyword evidence="8" id="KW-1185">Reference proteome</keyword>
<evidence type="ECO:0000313" key="11">
    <source>
        <dbReference type="RefSeq" id="XP_023932866.1"/>
    </source>
</evidence>
<evidence type="ECO:0000313" key="8">
    <source>
        <dbReference type="Proteomes" id="UP000085678"/>
    </source>
</evidence>
<evidence type="ECO:0000256" key="1">
    <source>
        <dbReference type="ARBA" id="ARBA00004613"/>
    </source>
</evidence>
<evidence type="ECO:0000313" key="9">
    <source>
        <dbReference type="RefSeq" id="XP_013414183.2"/>
    </source>
</evidence>
<feature type="domain" description="CREG-like beta-barrel" evidence="7">
    <location>
        <begin position="52"/>
        <end position="213"/>
    </location>
</feature>
<dbReference type="RefSeq" id="XP_013414185.2">
    <property type="nucleotide sequence ID" value="XM_013558731.2"/>
</dbReference>
<dbReference type="GO" id="GO:0005737">
    <property type="term" value="C:cytoplasm"/>
    <property type="evidence" value="ECO:0007669"/>
    <property type="project" value="UniProtKB-ARBA"/>
</dbReference>
<comment type="subcellular location">
    <subcellularLocation>
        <location evidence="1">Secreted</location>
    </subcellularLocation>
</comment>
<evidence type="ECO:0000256" key="5">
    <source>
        <dbReference type="ARBA" id="ARBA00023180"/>
    </source>
</evidence>
<dbReference type="Gene3D" id="2.30.110.10">
    <property type="entry name" value="Electron Transport, Fmn-binding Protein, Chain A"/>
    <property type="match status" value="1"/>
</dbReference>
<protein>
    <submittedName>
        <fullName evidence="9 10">Protein CREG1-like</fullName>
    </submittedName>
</protein>
<dbReference type="Pfam" id="PF13883">
    <property type="entry name" value="CREG_beta-barrel"/>
    <property type="match status" value="1"/>
</dbReference>
<evidence type="ECO:0000259" key="7">
    <source>
        <dbReference type="Pfam" id="PF13883"/>
    </source>
</evidence>
<dbReference type="GeneID" id="106176371"/>
<keyword evidence="3" id="KW-0964">Secreted</keyword>
<gene>
    <name evidence="9 10 11" type="primary">LOC106176371</name>
</gene>
<sequence length="217" mass="24583">MIMALKHAVIFLCCLTCPSWVFSGKVIFKENGSKDLSYAQESSTWPTPPSWRNRTLTARYIAHYADWGVLSGISERDHVTPFGVLQSFADGPLNKSTGRPFFYISDMSTVYRMVKNNNAFSLTLSEAESNLCTKQGMDPELPTCAQITLSGKMEPVDPKDVMFAQTSLFARHPQMKDWPVGHNWKIYELMVNSVWIIDYFGGAVILPAEDYYKIKFP</sequence>
<evidence type="ECO:0000256" key="6">
    <source>
        <dbReference type="SAM" id="SignalP"/>
    </source>
</evidence>
<dbReference type="GO" id="GO:0012505">
    <property type="term" value="C:endomembrane system"/>
    <property type="evidence" value="ECO:0007669"/>
    <property type="project" value="UniProtKB-ARBA"/>
</dbReference>
<dbReference type="InterPro" id="IPR055343">
    <property type="entry name" value="CREG_beta-barrel"/>
</dbReference>
<reference evidence="9 10" key="1">
    <citation type="submission" date="2025-04" db="UniProtKB">
        <authorList>
            <consortium name="RefSeq"/>
        </authorList>
    </citation>
    <scope>IDENTIFICATION</scope>
    <source>
        <tissue evidence="9 10">Gonads</tissue>
    </source>
</reference>
<evidence type="ECO:0000256" key="4">
    <source>
        <dbReference type="ARBA" id="ARBA00022729"/>
    </source>
</evidence>
<dbReference type="AlphaFoldDB" id="A0A1S3JV26"/>
<proteinExistence type="inferred from homology"/>
<dbReference type="SUPFAM" id="SSF50475">
    <property type="entry name" value="FMN-binding split barrel"/>
    <property type="match status" value="1"/>
</dbReference>
<evidence type="ECO:0000256" key="3">
    <source>
        <dbReference type="ARBA" id="ARBA00022525"/>
    </source>
</evidence>
<feature type="chain" id="PRO_5014545966" evidence="6">
    <location>
        <begin position="24"/>
        <end position="217"/>
    </location>
</feature>
<dbReference type="Proteomes" id="UP000085678">
    <property type="component" value="Unplaced"/>
</dbReference>
<dbReference type="PANTHER" id="PTHR13343">
    <property type="entry name" value="CREG1 PROTEIN"/>
    <property type="match status" value="1"/>
</dbReference>
<keyword evidence="5" id="KW-0325">Glycoprotein</keyword>
<dbReference type="InterPro" id="IPR012349">
    <property type="entry name" value="Split_barrel_FMN-bd"/>
</dbReference>
<dbReference type="FunFam" id="2.30.110.10:FF:000004">
    <property type="entry name" value="Cellular repressor of E1A-stimulated genes 1"/>
    <property type="match status" value="1"/>
</dbReference>
<dbReference type="STRING" id="7574.A0A1S3JV26"/>
<evidence type="ECO:0000256" key="2">
    <source>
        <dbReference type="ARBA" id="ARBA00009230"/>
    </source>
</evidence>
<keyword evidence="4 6" id="KW-0732">Signal</keyword>
<dbReference type="PANTHER" id="PTHR13343:SF17">
    <property type="entry name" value="CELLULAR REPRESSOR OF E1A-STIMULATED GENES, ISOFORM A"/>
    <property type="match status" value="1"/>
</dbReference>
<accession>A0A1S3JV26</accession>
<dbReference type="KEGG" id="lak:106176371"/>
<dbReference type="OMA" id="ARYIVHY"/>
<dbReference type="OrthoDB" id="46836at2759"/>
<feature type="signal peptide" evidence="6">
    <location>
        <begin position="1"/>
        <end position="23"/>
    </location>
</feature>